<dbReference type="GO" id="GO:0009610">
    <property type="term" value="P:response to symbiotic fungus"/>
    <property type="evidence" value="ECO:0007669"/>
    <property type="project" value="UniProtKB-ARBA"/>
</dbReference>
<dbReference type="PANTHER" id="PTHR33021:SF408">
    <property type="entry name" value="PHYTOCYANIN DOMAIN-CONTAINING PROTEIN"/>
    <property type="match status" value="1"/>
</dbReference>
<feature type="compositionally biased region" description="Pro residues" evidence="12">
    <location>
        <begin position="129"/>
        <end position="152"/>
    </location>
</feature>
<dbReference type="CDD" id="cd04216">
    <property type="entry name" value="Phytocyanin"/>
    <property type="match status" value="1"/>
</dbReference>
<evidence type="ECO:0000256" key="10">
    <source>
        <dbReference type="ARBA" id="ARBA00023157"/>
    </source>
</evidence>
<sequence>MASLPTMFAVLSFAAAALQSAMAADIVVGDAKGWRPDFNYTSWAQGKQFKVGDNLVFNYKEGADNVMQVWGVEFEACSASATAIVFATGRDKVALDAPGRRWYICGVGDHCSRGQKLAVDVLPAATSPASPPSSPPPPPPPLTPSSPSPSPSRSPNIIAARPYHVLMAAVAVAAAMIAAA</sequence>
<dbReference type="PROSITE" id="PS51485">
    <property type="entry name" value="PHYTOCYANIN"/>
    <property type="match status" value="1"/>
</dbReference>
<dbReference type="PANTHER" id="PTHR33021">
    <property type="entry name" value="BLUE COPPER PROTEIN"/>
    <property type="match status" value="1"/>
</dbReference>
<dbReference type="InterPro" id="IPR008972">
    <property type="entry name" value="Cupredoxin"/>
</dbReference>
<feature type="signal peptide" evidence="13">
    <location>
        <begin position="1"/>
        <end position="23"/>
    </location>
</feature>
<keyword evidence="2" id="KW-0813">Transport</keyword>
<gene>
    <name evidence="15" type="ORF">OPV22_007506</name>
</gene>
<evidence type="ECO:0000256" key="11">
    <source>
        <dbReference type="ARBA" id="ARBA00023180"/>
    </source>
</evidence>
<evidence type="ECO:0000256" key="4">
    <source>
        <dbReference type="ARBA" id="ARBA00022723"/>
    </source>
</evidence>
<evidence type="ECO:0000256" key="8">
    <source>
        <dbReference type="ARBA" id="ARBA00023008"/>
    </source>
</evidence>
<keyword evidence="10" id="KW-1015">Disulfide bond</keyword>
<name>A0AAV8RHF1_ENSVE</name>
<dbReference type="Proteomes" id="UP001222027">
    <property type="component" value="Unassembled WGS sequence"/>
</dbReference>
<feature type="domain" description="Phytocyanin" evidence="14">
    <location>
        <begin position="24"/>
        <end position="123"/>
    </location>
</feature>
<evidence type="ECO:0000313" key="15">
    <source>
        <dbReference type="EMBL" id="KAJ8506620.1"/>
    </source>
</evidence>
<evidence type="ECO:0000256" key="12">
    <source>
        <dbReference type="SAM" id="MobiDB-lite"/>
    </source>
</evidence>
<feature type="region of interest" description="Disordered" evidence="12">
    <location>
        <begin position="124"/>
        <end position="154"/>
    </location>
</feature>
<evidence type="ECO:0000256" key="2">
    <source>
        <dbReference type="ARBA" id="ARBA00022448"/>
    </source>
</evidence>
<evidence type="ECO:0000256" key="3">
    <source>
        <dbReference type="ARBA" id="ARBA00022692"/>
    </source>
</evidence>
<keyword evidence="11" id="KW-0325">Glycoprotein</keyword>
<dbReference type="FunFam" id="2.60.40.420:FF:000067">
    <property type="entry name" value="Cupredoxin superfamily protein"/>
    <property type="match status" value="1"/>
</dbReference>
<evidence type="ECO:0000256" key="1">
    <source>
        <dbReference type="ARBA" id="ARBA00004479"/>
    </source>
</evidence>
<comment type="subcellular location">
    <subcellularLocation>
        <location evidence="1">Membrane</location>
        <topology evidence="1">Single-pass type I membrane protein</topology>
    </subcellularLocation>
</comment>
<dbReference type="GO" id="GO:0005886">
    <property type="term" value="C:plasma membrane"/>
    <property type="evidence" value="ECO:0007669"/>
    <property type="project" value="TreeGrafter"/>
</dbReference>
<dbReference type="AlphaFoldDB" id="A0AAV8RHF1"/>
<accession>A0AAV8RHF1</accession>
<keyword evidence="4" id="KW-0479">Metal-binding</keyword>
<dbReference type="Pfam" id="PF02298">
    <property type="entry name" value="Cu_bind_like"/>
    <property type="match status" value="1"/>
</dbReference>
<organism evidence="15 16">
    <name type="scientific">Ensete ventricosum</name>
    <name type="common">Abyssinian banana</name>
    <name type="synonym">Musa ensete</name>
    <dbReference type="NCBI Taxonomy" id="4639"/>
    <lineage>
        <taxon>Eukaryota</taxon>
        <taxon>Viridiplantae</taxon>
        <taxon>Streptophyta</taxon>
        <taxon>Embryophyta</taxon>
        <taxon>Tracheophyta</taxon>
        <taxon>Spermatophyta</taxon>
        <taxon>Magnoliopsida</taxon>
        <taxon>Liliopsida</taxon>
        <taxon>Zingiberales</taxon>
        <taxon>Musaceae</taxon>
        <taxon>Ensete</taxon>
    </lineage>
</organism>
<keyword evidence="7" id="KW-1133">Transmembrane helix</keyword>
<protein>
    <recommendedName>
        <fullName evidence="14">Phytocyanin domain-containing protein</fullName>
    </recommendedName>
</protein>
<dbReference type="GO" id="GO:0046872">
    <property type="term" value="F:metal ion binding"/>
    <property type="evidence" value="ECO:0007669"/>
    <property type="project" value="UniProtKB-KW"/>
</dbReference>
<proteinExistence type="predicted"/>
<keyword evidence="9" id="KW-0472">Membrane</keyword>
<dbReference type="InterPro" id="IPR003245">
    <property type="entry name" value="Phytocyanin_dom"/>
</dbReference>
<dbReference type="SUPFAM" id="SSF49503">
    <property type="entry name" value="Cupredoxins"/>
    <property type="match status" value="1"/>
</dbReference>
<keyword evidence="16" id="KW-1185">Reference proteome</keyword>
<evidence type="ECO:0000256" key="6">
    <source>
        <dbReference type="ARBA" id="ARBA00022982"/>
    </source>
</evidence>
<dbReference type="InterPro" id="IPR039391">
    <property type="entry name" value="Phytocyanin-like"/>
</dbReference>
<comment type="caution">
    <text evidence="15">The sequence shown here is derived from an EMBL/GenBank/DDBJ whole genome shotgun (WGS) entry which is preliminary data.</text>
</comment>
<feature type="chain" id="PRO_5043440380" description="Phytocyanin domain-containing protein" evidence="13">
    <location>
        <begin position="24"/>
        <end position="180"/>
    </location>
</feature>
<dbReference type="GO" id="GO:0009055">
    <property type="term" value="F:electron transfer activity"/>
    <property type="evidence" value="ECO:0007669"/>
    <property type="project" value="InterPro"/>
</dbReference>
<dbReference type="EMBL" id="JAQQAF010000002">
    <property type="protein sequence ID" value="KAJ8506620.1"/>
    <property type="molecule type" value="Genomic_DNA"/>
</dbReference>
<keyword evidence="6" id="KW-0249">Electron transport</keyword>
<keyword evidence="5 13" id="KW-0732">Signal</keyword>
<evidence type="ECO:0000313" key="16">
    <source>
        <dbReference type="Proteomes" id="UP001222027"/>
    </source>
</evidence>
<evidence type="ECO:0000256" key="7">
    <source>
        <dbReference type="ARBA" id="ARBA00022989"/>
    </source>
</evidence>
<evidence type="ECO:0000256" key="5">
    <source>
        <dbReference type="ARBA" id="ARBA00022729"/>
    </source>
</evidence>
<reference evidence="15 16" key="1">
    <citation type="submission" date="2022-12" db="EMBL/GenBank/DDBJ databases">
        <title>Chromosome-scale assembly of the Ensete ventricosum genome.</title>
        <authorList>
            <person name="Dussert Y."/>
            <person name="Stocks J."/>
            <person name="Wendawek A."/>
            <person name="Woldeyes F."/>
            <person name="Nichols R.A."/>
            <person name="Borrell J.S."/>
        </authorList>
    </citation>
    <scope>NUCLEOTIDE SEQUENCE [LARGE SCALE GENOMIC DNA]</scope>
    <source>
        <strain evidence="16">cv. Maze</strain>
        <tissue evidence="15">Seeds</tissue>
    </source>
</reference>
<keyword evidence="8" id="KW-0186">Copper</keyword>
<evidence type="ECO:0000259" key="14">
    <source>
        <dbReference type="PROSITE" id="PS51485"/>
    </source>
</evidence>
<keyword evidence="3" id="KW-0812">Transmembrane</keyword>
<evidence type="ECO:0000256" key="9">
    <source>
        <dbReference type="ARBA" id="ARBA00023136"/>
    </source>
</evidence>
<dbReference type="Gene3D" id="2.60.40.420">
    <property type="entry name" value="Cupredoxins - blue copper proteins"/>
    <property type="match status" value="1"/>
</dbReference>
<evidence type="ECO:0000256" key="13">
    <source>
        <dbReference type="SAM" id="SignalP"/>
    </source>
</evidence>